<gene>
    <name evidence="2" type="ORF">MGAL_10B017456</name>
</gene>
<reference evidence="2" key="1">
    <citation type="submission" date="2018-11" db="EMBL/GenBank/DDBJ databases">
        <authorList>
            <person name="Alioto T."/>
            <person name="Alioto T."/>
        </authorList>
    </citation>
    <scope>NUCLEOTIDE SEQUENCE</scope>
</reference>
<proteinExistence type="predicted"/>
<evidence type="ECO:0000256" key="1">
    <source>
        <dbReference type="SAM" id="MobiDB-lite"/>
    </source>
</evidence>
<keyword evidence="3" id="KW-1185">Reference proteome</keyword>
<organism evidence="2 3">
    <name type="scientific">Mytilus galloprovincialis</name>
    <name type="common">Mediterranean mussel</name>
    <dbReference type="NCBI Taxonomy" id="29158"/>
    <lineage>
        <taxon>Eukaryota</taxon>
        <taxon>Metazoa</taxon>
        <taxon>Spiralia</taxon>
        <taxon>Lophotrochozoa</taxon>
        <taxon>Mollusca</taxon>
        <taxon>Bivalvia</taxon>
        <taxon>Autobranchia</taxon>
        <taxon>Pteriomorphia</taxon>
        <taxon>Mytilida</taxon>
        <taxon>Mytiloidea</taxon>
        <taxon>Mytilidae</taxon>
        <taxon>Mytilinae</taxon>
        <taxon>Mytilus</taxon>
    </lineage>
</organism>
<dbReference type="Proteomes" id="UP000596742">
    <property type="component" value="Unassembled WGS sequence"/>
</dbReference>
<evidence type="ECO:0000313" key="3">
    <source>
        <dbReference type="Proteomes" id="UP000596742"/>
    </source>
</evidence>
<evidence type="ECO:0000313" key="2">
    <source>
        <dbReference type="EMBL" id="VDH98437.1"/>
    </source>
</evidence>
<feature type="region of interest" description="Disordered" evidence="1">
    <location>
        <begin position="91"/>
        <end position="132"/>
    </location>
</feature>
<dbReference type="EMBL" id="UYJE01001016">
    <property type="protein sequence ID" value="VDH98437.1"/>
    <property type="molecule type" value="Genomic_DNA"/>
</dbReference>
<comment type="caution">
    <text evidence="2">The sequence shown here is derived from an EMBL/GenBank/DDBJ whole genome shotgun (WGS) entry which is preliminary data.</text>
</comment>
<protein>
    <submittedName>
        <fullName evidence="2">Uncharacterized protein</fullName>
    </submittedName>
</protein>
<name>A0A8B6C083_MYTGA</name>
<dbReference type="AlphaFoldDB" id="A0A8B6C083"/>
<accession>A0A8B6C083</accession>
<sequence length="132" mass="15797">MPYFISSDDIVAFNKEKSQEHYTKKRRGNGRTAAHTVEECLKVPEASTLSHQILAVLPSTEERDEMGEYVPLLLRQMANELKGLNQWLRDNNETKTADKDNREIREDRDNRDNHRDSREYRDYRDRIYHPYR</sequence>